<evidence type="ECO:0000256" key="5">
    <source>
        <dbReference type="ARBA" id="ARBA00053217"/>
    </source>
</evidence>
<feature type="compositionally biased region" description="Gly residues" evidence="9">
    <location>
        <begin position="23"/>
        <end position="39"/>
    </location>
</feature>
<dbReference type="GO" id="GO:0003723">
    <property type="term" value="F:RNA binding"/>
    <property type="evidence" value="ECO:0007669"/>
    <property type="project" value="InterPro"/>
</dbReference>
<dbReference type="EMBL" id="NCVQ01000003">
    <property type="protein sequence ID" value="PWZ38354.1"/>
    <property type="molecule type" value="Genomic_DNA"/>
</dbReference>
<feature type="region of interest" description="Disordered" evidence="9">
    <location>
        <begin position="1449"/>
        <end position="1647"/>
    </location>
</feature>
<evidence type="ECO:0000256" key="7">
    <source>
        <dbReference type="ARBA" id="ARBA00067320"/>
    </source>
</evidence>
<evidence type="ECO:0000256" key="2">
    <source>
        <dbReference type="ARBA" id="ARBA00022540"/>
    </source>
</evidence>
<feature type="compositionally biased region" description="Pro residues" evidence="9">
    <location>
        <begin position="76"/>
        <end position="92"/>
    </location>
</feature>
<dbReference type="Pfam" id="PF02847">
    <property type="entry name" value="MA3"/>
    <property type="match status" value="1"/>
</dbReference>
<dbReference type="SUPFAM" id="SSF48371">
    <property type="entry name" value="ARM repeat"/>
    <property type="match status" value="2"/>
</dbReference>
<feature type="compositionally biased region" description="Polar residues" evidence="9">
    <location>
        <begin position="799"/>
        <end position="809"/>
    </location>
</feature>
<feature type="region of interest" description="Disordered" evidence="9">
    <location>
        <begin position="1"/>
        <end position="281"/>
    </location>
</feature>
<dbReference type="Pfam" id="PF02854">
    <property type="entry name" value="MIF4G"/>
    <property type="match status" value="1"/>
</dbReference>
<feature type="region of interest" description="Disordered" evidence="9">
    <location>
        <begin position="826"/>
        <end position="956"/>
    </location>
</feature>
<evidence type="ECO:0000256" key="4">
    <source>
        <dbReference type="ARBA" id="ARBA00022917"/>
    </source>
</evidence>
<feature type="compositionally biased region" description="Basic and acidic residues" evidence="9">
    <location>
        <begin position="786"/>
        <end position="796"/>
    </location>
</feature>
<feature type="compositionally biased region" description="Basic and acidic residues" evidence="9">
    <location>
        <begin position="1453"/>
        <end position="1474"/>
    </location>
</feature>
<feature type="compositionally biased region" description="Acidic residues" evidence="9">
    <location>
        <begin position="1320"/>
        <end position="1331"/>
    </location>
</feature>
<feature type="compositionally biased region" description="Pro residues" evidence="9">
    <location>
        <begin position="137"/>
        <end position="148"/>
    </location>
</feature>
<keyword evidence="4" id="KW-0648">Protein biosynthesis</keyword>
<dbReference type="EMBL" id="NCVQ01000003">
    <property type="protein sequence ID" value="PWZ38353.1"/>
    <property type="molecule type" value="Genomic_DNA"/>
</dbReference>
<dbReference type="InterPro" id="IPR003890">
    <property type="entry name" value="MIF4G-like_typ-3"/>
</dbReference>
<feature type="compositionally biased region" description="Polar residues" evidence="9">
    <location>
        <begin position="836"/>
        <end position="847"/>
    </location>
</feature>
<feature type="compositionally biased region" description="Low complexity" evidence="9">
    <location>
        <begin position="1498"/>
        <end position="1517"/>
    </location>
</feature>
<feature type="domain" description="MI" evidence="10">
    <location>
        <begin position="1649"/>
        <end position="1773"/>
    </location>
</feature>
<comment type="function">
    <text evidence="5">Component of the protein complex eIF4F, which is involved in the recognition of the mRNA cap, ATP-dependent unwinding of 5'-terminal secondary structure and recruitment of mRNA to the ribosome.</text>
</comment>
<keyword evidence="2" id="KW-0396">Initiation factor</keyword>
<feature type="compositionally biased region" description="Basic and acidic residues" evidence="9">
    <location>
        <begin position="1"/>
        <end position="12"/>
    </location>
</feature>
<feature type="compositionally biased region" description="Polar residues" evidence="9">
    <location>
        <begin position="163"/>
        <end position="183"/>
    </location>
</feature>
<evidence type="ECO:0000256" key="3">
    <source>
        <dbReference type="ARBA" id="ARBA00022845"/>
    </source>
</evidence>
<reference evidence="11 12" key="1">
    <citation type="journal article" date="2018" name="Nat. Genet.">
        <title>Extensive intraspecific gene order and gene structural variations between Mo17 and other maize genomes.</title>
        <authorList>
            <person name="Sun S."/>
            <person name="Zhou Y."/>
            <person name="Chen J."/>
            <person name="Shi J."/>
            <person name="Zhao H."/>
            <person name="Zhao H."/>
            <person name="Song W."/>
            <person name="Zhang M."/>
            <person name="Cui Y."/>
            <person name="Dong X."/>
            <person name="Liu H."/>
            <person name="Ma X."/>
            <person name="Jiao Y."/>
            <person name="Wang B."/>
            <person name="Wei X."/>
            <person name="Stein J.C."/>
            <person name="Glaubitz J.C."/>
            <person name="Lu F."/>
            <person name="Yu G."/>
            <person name="Liang C."/>
            <person name="Fengler K."/>
            <person name="Li B."/>
            <person name="Rafalski A."/>
            <person name="Schnable P.S."/>
            <person name="Ware D.H."/>
            <person name="Buckler E.S."/>
            <person name="Lai J."/>
        </authorList>
    </citation>
    <scope>NUCLEOTIDE SEQUENCE [LARGE SCALE GENOMIC DNA]</scope>
    <source>
        <strain evidence="12">cv. Missouri 17</strain>
        <tissue evidence="11">Seedling</tissue>
    </source>
</reference>
<dbReference type="Gene3D" id="1.25.40.180">
    <property type="match status" value="2"/>
</dbReference>
<feature type="compositionally biased region" description="Basic and acidic residues" evidence="9">
    <location>
        <begin position="1332"/>
        <end position="1342"/>
    </location>
</feature>
<feature type="compositionally biased region" description="Basic and acidic residues" evidence="9">
    <location>
        <begin position="1604"/>
        <end position="1617"/>
    </location>
</feature>
<feature type="region of interest" description="Disordered" evidence="9">
    <location>
        <begin position="530"/>
        <end position="552"/>
    </location>
</feature>
<evidence type="ECO:0000256" key="1">
    <source>
        <dbReference type="ARBA" id="ARBA00005775"/>
    </source>
</evidence>
<dbReference type="InterPro" id="IPR003891">
    <property type="entry name" value="Initiation_fac_eIF4g_MI"/>
</dbReference>
<evidence type="ECO:0000256" key="9">
    <source>
        <dbReference type="SAM" id="MobiDB-lite"/>
    </source>
</evidence>
<dbReference type="Proteomes" id="UP000251960">
    <property type="component" value="Chromosome 2"/>
</dbReference>
<evidence type="ECO:0000256" key="8">
    <source>
        <dbReference type="ARBA" id="ARBA00079578"/>
    </source>
</evidence>
<dbReference type="GO" id="GO:0006417">
    <property type="term" value="P:regulation of translation"/>
    <property type="evidence" value="ECO:0007669"/>
    <property type="project" value="UniProtKB-KW"/>
</dbReference>
<proteinExistence type="inferred from homology"/>
<dbReference type="FunFam" id="1.25.40.180:FF:000024">
    <property type="entry name" value="Eukaryotic translation initiation factor 4G"/>
    <property type="match status" value="1"/>
</dbReference>
<feature type="compositionally biased region" description="Polar residues" evidence="9">
    <location>
        <begin position="857"/>
        <end position="872"/>
    </location>
</feature>
<comment type="similarity">
    <text evidence="1">Belongs to the eukaryotic initiation factor 4G family.</text>
</comment>
<feature type="compositionally biased region" description="Polar residues" evidence="9">
    <location>
        <begin position="1622"/>
        <end position="1634"/>
    </location>
</feature>
<feature type="region of interest" description="Disordered" evidence="9">
    <location>
        <begin position="734"/>
        <end position="809"/>
    </location>
</feature>
<dbReference type="InterPro" id="IPR016024">
    <property type="entry name" value="ARM-type_fold"/>
</dbReference>
<feature type="compositionally biased region" description="Polar residues" evidence="9">
    <location>
        <begin position="63"/>
        <end position="73"/>
    </location>
</feature>
<evidence type="ECO:0000313" key="12">
    <source>
        <dbReference type="Proteomes" id="UP000251960"/>
    </source>
</evidence>
<dbReference type="PANTHER" id="PTHR23253">
    <property type="entry name" value="EUKARYOTIC TRANSLATION INITIATION FACTOR 4 GAMMA"/>
    <property type="match status" value="1"/>
</dbReference>
<feature type="compositionally biased region" description="Low complexity" evidence="9">
    <location>
        <begin position="110"/>
        <end position="123"/>
    </location>
</feature>
<feature type="region of interest" description="Disordered" evidence="9">
    <location>
        <begin position="600"/>
        <end position="654"/>
    </location>
</feature>
<keyword evidence="3" id="KW-0810">Translation regulation</keyword>
<feature type="region of interest" description="Disordered" evidence="9">
    <location>
        <begin position="1167"/>
        <end position="1204"/>
    </location>
</feature>
<comment type="caution">
    <text evidence="11">The sequence shown here is derived from an EMBL/GenBank/DDBJ whole genome shotgun (WGS) entry which is preliminary data.</text>
</comment>
<feature type="compositionally biased region" description="Polar residues" evidence="9">
    <location>
        <begin position="1587"/>
        <end position="1603"/>
    </location>
</feature>
<accession>A0A3L6FTZ3</accession>
<evidence type="ECO:0000313" key="11">
    <source>
        <dbReference type="EMBL" id="PWZ38354.1"/>
    </source>
</evidence>
<feature type="region of interest" description="Disordered" evidence="9">
    <location>
        <begin position="1084"/>
        <end position="1128"/>
    </location>
</feature>
<evidence type="ECO:0000256" key="6">
    <source>
        <dbReference type="ARBA" id="ARBA00065571"/>
    </source>
</evidence>
<evidence type="ECO:0000259" key="10">
    <source>
        <dbReference type="PROSITE" id="PS51366"/>
    </source>
</evidence>
<dbReference type="SMART" id="SM00543">
    <property type="entry name" value="MIF4G"/>
    <property type="match status" value="1"/>
</dbReference>
<comment type="subunit">
    <text evidence="6">EIF4F is a multi-subunit complex, the composition of which varies with external and internal environmental conditions. It is composed of at least EIF4A, EIF4E and EIF4G. In higher plants two isoforms of EIF4F have been identified, named isoform EIF4F and isoform EIF(iso)4F. Isoform EIF4F has subunits p220 and p26, whereas isoform EIF(iso)4F has subunits p82 and p28.</text>
</comment>
<protein>
    <recommendedName>
        <fullName evidence="7">Eukaryotic translation initiation factor 4G</fullName>
    </recommendedName>
    <alternativeName>
        <fullName evidence="8">Eukaryotic initiation factor 4F subunit p220</fullName>
    </alternativeName>
</protein>
<sequence>MSQRGDRGEGHARRPGRSSSFGGHRGGGVGGAGKGGAGSSGQPPLSTNRSFRKPGNGHGGQQRVVNQPDTTGFQPAPAPAPHQTPARPPPAPQNAAVHVPISAPWPQPQGPQVSSSSAASDRPANPPLPKATHAAPRAPPKSSNPPLPQGGSKGEPPKGFNFQFGSINMNGLPQFPARTSSAPPNLDEQKRNQVLVEELKVTPTPVQPTPKQQLLQQHPHPLQKQQHQLPQLSHQPQQPQQQSTRKETVGSSQPNSINPHTTSQLKRDVHPSPSVPNVTSVRPTVQQMPGVQMPIPFHHQPAQVSLQFGGHGAQLQPQVVPSSFQMSMGLTGSSTPQVPQQLYAPTLQHHQLQQQAMMHPGQGMGYVPSVAHQFPQLGSIPMNIASQYPQQQPNKPAAARKAIVKITHPDTHEELKLDKRMDSSGQRAAPSIAQQSQPGVNYAPHLGFFHQPPNSYNQSGMYYSTTASVNQVATGSSGPRYNYPVTQSAQAMTYISPSAAPPVSGQSQYTVKPHPMGLLSEKSGTHVTISAPPAKSDPPKLHAAGDAASSLKKDNEVVSGITVSNKPTLERESNDPLVTVKHSTVISPSLPIHGEKPQTLVTSSPVANSVSPVTGADGKSKEPIQRSGSFKDSKKNVTKKDVRNSYEPPNPASFVEDKVQTVKVGDGDLQETKKLNNELDLTNSSSAPTVPLAVSTENADSTAVTSEIFKSFELTRGASQFFFSNLFTLAAADVPGTDTSSRRPSSEGTGEPGVESFTVSAVECDESKRTHKVVKDPSKDNISSDATKHELPKECAVDSTEQASAVTSNTDDSYAAPLVTNQEQLLKGSASEKQAVMNNSSKNSDTSAHFFDGNDVGVTTSGTSEPTAQTSNDEGDSDISPETDLAVYNVPLGSSELQLKSESRANDQQPAAPTVSVRPVSREKPSTKSTAGKKKKKKEMLAKADAAGSSDLYNAYKGPEEKSEVVGTVEGADNSSTVDTTHVLSDELEKDPSTSADDCKKKVELDDWEDAADMSTPKQPSDSGNQASITQVLDSDVTEANNRKKYSRDFLLTLQHHYTGLPFGFQMNEAVNAIMNNLAGKSYVADREPHPSPGRGLDRPTSRDRRGAAMADDRWTRAGVPLSPGRDVHMDLPNGPSVINYRGGPGGNHGVLRNPRSQSSNQYGGGLLAGPMQSVGPQVPRSGSDADRWQQKGLMPSPGTPVQAMHKAERKYVIGKVSDEEEAKQRQLKAILNKLTPQNFEKLFEQVKEVNIDSVATLTGVISQIFDKALMEPTFCEMYANFCFHLAGALPDFSEDNEKITFKRLLLNKCQEEFERGEREEAEADKTEEEGEVKQTKEEREEKRIRARRRMLGNIRLIGELYKKRMLTERIMHECIKKLFGNHDDPDEENIEALCKLMSTIGDMIDHVKAKEHMDAYFSMMQIMSTNQKLSSRVRFMLRDSIDLRRNKWQQRRKVEGPKKIEEVHRDAAQERHAQSSRLGRGPAVSSVPRRAHPMDYGPRGPSASASSSSQQGSIRGMPPHSRGSQDIRHDERHQFDNRTVLPQRVVKDEAITLGPQGGLARGMSIRGQPPVSNTEIPSVIDHRRIVSSSNGYNSAADWTSSSGREDSNSRLPDRTSGRIPASSQSAVTSQRPASQEGRSRSKSYSEDELREKSVLTIREYYSAKDEKEVVLCIEELNAPNFYPFLVSLWVNDSFERKDMERELLAKLLVSLCSGRHNLLSKQQLSDGLSNVLASLEDNLSDAPRATEYLGRLLARFVEESILLLQEVGKLIQESGEEPGYLIQGGIAADILGAVLDSIKSDKGNSFLDEIKTTSSLKLVDFRPQHLKRSKLDAFM</sequence>
<feature type="compositionally biased region" description="Basic and acidic residues" evidence="9">
    <location>
        <begin position="1524"/>
        <end position="1537"/>
    </location>
</feature>
<dbReference type="GO" id="GO:0003743">
    <property type="term" value="F:translation initiation factor activity"/>
    <property type="evidence" value="ECO:0007669"/>
    <property type="project" value="UniProtKB-KW"/>
</dbReference>
<feature type="region of interest" description="Disordered" evidence="9">
    <location>
        <begin position="1317"/>
        <end position="1342"/>
    </location>
</feature>
<gene>
    <name evidence="11" type="ORF">Zm00014a_015468</name>
</gene>
<feature type="compositionally biased region" description="Polar residues" evidence="9">
    <location>
        <begin position="249"/>
        <end position="264"/>
    </location>
</feature>
<feature type="compositionally biased region" description="Low complexity" evidence="9">
    <location>
        <begin position="201"/>
        <end position="243"/>
    </location>
</feature>
<name>A0A3L6FTZ3_MAIZE</name>
<dbReference type="PANTHER" id="PTHR23253:SF9">
    <property type="entry name" value="EUKARYOTIC TRANSLATION INITIATION FACTOR 4 GAMMA 2"/>
    <property type="match status" value="1"/>
</dbReference>
<dbReference type="PROSITE" id="PS51366">
    <property type="entry name" value="MI"/>
    <property type="match status" value="1"/>
</dbReference>
<feature type="compositionally biased region" description="Basic and acidic residues" evidence="9">
    <location>
        <begin position="1084"/>
        <end position="1116"/>
    </location>
</feature>
<dbReference type="FunFam" id="1.25.40.180:FF:000034">
    <property type="entry name" value="Eukaryotic translation initiation factor 4G"/>
    <property type="match status" value="1"/>
</dbReference>
<organism evidence="11 12">
    <name type="scientific">Zea mays</name>
    <name type="common">Maize</name>
    <dbReference type="NCBI Taxonomy" id="4577"/>
    <lineage>
        <taxon>Eukaryota</taxon>
        <taxon>Viridiplantae</taxon>
        <taxon>Streptophyta</taxon>
        <taxon>Embryophyta</taxon>
        <taxon>Tracheophyta</taxon>
        <taxon>Spermatophyta</taxon>
        <taxon>Magnoliopsida</taxon>
        <taxon>Liliopsida</taxon>
        <taxon>Poales</taxon>
        <taxon>Poaceae</taxon>
        <taxon>PACMAD clade</taxon>
        <taxon>Panicoideae</taxon>
        <taxon>Andropogonodae</taxon>
        <taxon>Andropogoneae</taxon>
        <taxon>Tripsacinae</taxon>
        <taxon>Zea</taxon>
    </lineage>
</organism>
<dbReference type="SMART" id="SM00544">
    <property type="entry name" value="MA3"/>
    <property type="match status" value="1"/>
</dbReference>
<feature type="compositionally biased region" description="Basic and acidic residues" evidence="9">
    <location>
        <begin position="765"/>
        <end position="779"/>
    </location>
</feature>
<feature type="compositionally biased region" description="Basic and acidic residues" evidence="9">
    <location>
        <begin position="618"/>
        <end position="644"/>
    </location>
</feature>
<feature type="compositionally biased region" description="Polar residues" evidence="9">
    <location>
        <begin position="600"/>
        <end position="612"/>
    </location>
</feature>
<feature type="compositionally biased region" description="Basic and acidic residues" evidence="9">
    <location>
        <begin position="1638"/>
        <end position="1647"/>
    </location>
</feature>